<dbReference type="Proteomes" id="UP001076655">
    <property type="component" value="Unassembled WGS sequence"/>
</dbReference>
<organism evidence="4 8">
    <name type="scientific">Morganella morganii</name>
    <name type="common">Proteus morganii</name>
    <dbReference type="NCBI Taxonomy" id="582"/>
    <lineage>
        <taxon>Bacteria</taxon>
        <taxon>Pseudomonadati</taxon>
        <taxon>Pseudomonadota</taxon>
        <taxon>Gammaproteobacteria</taxon>
        <taxon>Enterobacterales</taxon>
        <taxon>Morganellaceae</taxon>
        <taxon>Morganella</taxon>
    </lineage>
</organism>
<evidence type="ECO:0000313" key="9">
    <source>
        <dbReference type="Proteomes" id="UP000244682"/>
    </source>
</evidence>
<dbReference type="AlphaFoldDB" id="A0A0D8L9Z4"/>
<dbReference type="EMBL" id="JZSH01000022">
    <property type="protein sequence ID" value="KJF78800.1"/>
    <property type="molecule type" value="Genomic_DNA"/>
</dbReference>
<proteinExistence type="predicted"/>
<dbReference type="GeneID" id="93360156"/>
<dbReference type="EMBL" id="PKLF01000004">
    <property type="protein sequence ID" value="MBE8611860.1"/>
    <property type="molecule type" value="Genomic_DNA"/>
</dbReference>
<protein>
    <recommendedName>
        <fullName evidence="10">Fumarase D</fullName>
    </recommendedName>
</protein>
<dbReference type="EMBL" id="ABKJEP030000155">
    <property type="protein sequence ID" value="EMO9458753.1"/>
    <property type="molecule type" value="Genomic_DNA"/>
</dbReference>
<dbReference type="Proteomes" id="UP000650477">
    <property type="component" value="Unassembled WGS sequence"/>
</dbReference>
<sequence>MISERVSDAYVYGEICQAIGRAAVLLCKSGEPVTKEAIQVMLEIYWEQQNDDFMNVIYEKAINALD</sequence>
<name>A0A0D8L9Z4_MORMO</name>
<evidence type="ECO:0000313" key="3">
    <source>
        <dbReference type="EMBL" id="HAT3808272.1"/>
    </source>
</evidence>
<evidence type="ECO:0000313" key="8">
    <source>
        <dbReference type="Proteomes" id="UP000032582"/>
    </source>
</evidence>
<evidence type="ECO:0008006" key="10">
    <source>
        <dbReference type="Google" id="ProtNLM"/>
    </source>
</evidence>
<dbReference type="OrthoDB" id="6457666at2"/>
<gene>
    <name evidence="1" type="ORF">AM380_14770</name>
    <name evidence="5" type="ORF">CYG68_05445</name>
    <name evidence="3" type="ORF">I8608_001086</name>
    <name evidence="6" type="ORF">N0392_12925</name>
    <name evidence="7" type="ORF">OSC06_11370</name>
    <name evidence="2" type="ORF">PN925_004200</name>
    <name evidence="4" type="ORF">UA45_03610</name>
</gene>
<dbReference type="Proteomes" id="UP000244682">
    <property type="component" value="Chromosome"/>
</dbReference>
<dbReference type="Proteomes" id="UP000865968">
    <property type="component" value="Unassembled WGS sequence"/>
</dbReference>
<dbReference type="EMBL" id="JAPNMI010000006">
    <property type="protein sequence ID" value="MCY0790585.1"/>
    <property type="molecule type" value="Genomic_DNA"/>
</dbReference>
<evidence type="ECO:0000313" key="7">
    <source>
        <dbReference type="EMBL" id="MDS0898574.1"/>
    </source>
</evidence>
<reference evidence="3" key="5">
    <citation type="submission" date="2020-10" db="EMBL/GenBank/DDBJ databases">
        <authorList>
            <consortium name="NCBI Pathogen Detection Project"/>
        </authorList>
    </citation>
    <scope>NUCLEOTIDE SEQUENCE</scope>
    <source>
        <strain evidence="3">Morganella morganii ARLG-3209</strain>
    </source>
</reference>
<reference evidence="5" key="2">
    <citation type="submission" date="2017-12" db="EMBL/GenBank/DDBJ databases">
        <title>Genome sequencing and analysis.</title>
        <authorList>
            <person name="Huang Y.-T."/>
        </authorList>
    </citation>
    <scope>NUCLEOTIDE SEQUENCE</scope>
    <source>
        <strain evidence="5">VGH116</strain>
    </source>
</reference>
<reference evidence="1 9" key="4">
    <citation type="submission" date="2018-04" db="EMBL/GenBank/DDBJ databases">
        <title>Whole genome sequencing of Morganella morganii AR_0133.</title>
        <authorList>
            <person name="Conlan S."/>
            <person name="Thomas P.J."/>
            <person name="Mullikin J."/>
            <person name="Frank K.M."/>
            <person name="Segre J.A."/>
        </authorList>
    </citation>
    <scope>NUCLEOTIDE SEQUENCE [LARGE SCALE GENOMIC DNA]</scope>
    <source>
        <strain evidence="1 9">AR_0133</strain>
    </source>
</reference>
<reference evidence="2" key="8">
    <citation type="submission" date="2024-02" db="EMBL/GenBank/DDBJ databases">
        <authorList>
            <consortium name="Clinical and Environmental Microbiology Branch: Whole genome sequencing antimicrobial resistance pathogens in the healthcare setting"/>
        </authorList>
    </citation>
    <scope>NUCLEOTIDE SEQUENCE</scope>
    <source>
        <strain evidence="2">2023KU-00017</strain>
    </source>
</reference>
<dbReference type="Proteomes" id="UP000032582">
    <property type="component" value="Unassembled WGS sequence"/>
</dbReference>
<dbReference type="Proteomes" id="UP001182247">
    <property type="component" value="Unassembled WGS sequence"/>
</dbReference>
<evidence type="ECO:0000313" key="4">
    <source>
        <dbReference type="EMBL" id="KJF78800.1"/>
    </source>
</evidence>
<accession>A0A0D8L9Z4</accession>
<reference evidence="7" key="7">
    <citation type="submission" date="2023-02" db="EMBL/GenBank/DDBJ databases">
        <title>Detection, antimicrobial susceptibility and genomic characterization of NDM-producing species of Morganellaceae, Yersiniaceae, and Enterobacteriaceae other than Klebsiella.</title>
        <authorList>
            <person name="Camargo C.H."/>
            <person name="Sacchi C.T."/>
            <person name="Campos K.R."/>
        </authorList>
    </citation>
    <scope>NUCLEOTIDE SEQUENCE</scope>
    <source>
        <strain evidence="7">1189_21</strain>
    </source>
</reference>
<dbReference type="RefSeq" id="WP_004235196.1">
    <property type="nucleotide sequence ID" value="NZ_ABGYJJ040000001.1"/>
</dbReference>
<dbReference type="EMBL" id="JAPKIY010000017">
    <property type="protein sequence ID" value="MDS0898574.1"/>
    <property type="molecule type" value="Genomic_DNA"/>
</dbReference>
<dbReference type="EMBL" id="DACSWI010000002">
    <property type="protein sequence ID" value="HAT3808272.1"/>
    <property type="molecule type" value="Genomic_DNA"/>
</dbReference>
<reference evidence="6" key="6">
    <citation type="submission" date="2022-08" db="EMBL/GenBank/DDBJ databases">
        <authorList>
            <person name="Dale J.L."/>
        </authorList>
    </citation>
    <scope>NUCLEOTIDE SEQUENCE</scope>
    <source>
        <strain evidence="6">2022EL-00758</strain>
    </source>
</reference>
<evidence type="ECO:0000313" key="1">
    <source>
        <dbReference type="EMBL" id="AWC94808.1"/>
    </source>
</evidence>
<evidence type="ECO:0000313" key="6">
    <source>
        <dbReference type="EMBL" id="MCY0790585.1"/>
    </source>
</evidence>
<reference evidence="4 8" key="1">
    <citation type="submission" date="2015-02" db="EMBL/GenBank/DDBJ databases">
        <title>Whole genome shotgun sequencing of cultured foodborne pathogen.</title>
        <authorList>
            <person name="Timme R."/>
            <person name="Allard M.W."/>
            <person name="Strain E."/>
            <person name="Evans P.S."/>
            <person name="Brown E."/>
        </authorList>
    </citation>
    <scope>NUCLEOTIDE SEQUENCE [LARGE SCALE GENOMIC DNA]</scope>
    <source>
        <strain evidence="4 8">GCSL-TSO-24</strain>
    </source>
</reference>
<dbReference type="EMBL" id="CP028956">
    <property type="protein sequence ID" value="AWC94808.1"/>
    <property type="molecule type" value="Genomic_DNA"/>
</dbReference>
<evidence type="ECO:0000313" key="2">
    <source>
        <dbReference type="EMBL" id="EMO9458753.1"/>
    </source>
</evidence>
<dbReference type="PATRIC" id="fig|582.24.peg.1098"/>
<evidence type="ECO:0000313" key="5">
    <source>
        <dbReference type="EMBL" id="MBE8611860.1"/>
    </source>
</evidence>
<reference evidence="3" key="3">
    <citation type="journal article" date="2018" name="Genome Biol.">
        <title>SKESA: strategic k-mer extension for scrupulous assemblies.</title>
        <authorList>
            <person name="Souvorov A."/>
            <person name="Agarwala R."/>
            <person name="Lipman D.J."/>
        </authorList>
    </citation>
    <scope>NUCLEOTIDE SEQUENCE</scope>
    <source>
        <strain evidence="3">Morganella morganii ARLG-3209</strain>
    </source>
</reference>